<proteinExistence type="predicted"/>
<evidence type="ECO:0000313" key="2">
    <source>
        <dbReference type="EMBL" id="BBY82226.1"/>
    </source>
</evidence>
<evidence type="ECO:0000256" key="1">
    <source>
        <dbReference type="SAM" id="MobiDB-lite"/>
    </source>
</evidence>
<evidence type="ECO:0000313" key="3">
    <source>
        <dbReference type="Proteomes" id="UP000467252"/>
    </source>
</evidence>
<sequence>MHSARIKAGSSHLHDAPSVVFASEPMDNGAWQLLNPGELVHVGADLKITRRMILPDPPLHPLKRSDLDPGTAAAQHPTS</sequence>
<dbReference type="EMBL" id="AP022599">
    <property type="protein sequence ID" value="BBY82226.1"/>
    <property type="molecule type" value="Genomic_DNA"/>
</dbReference>
<gene>
    <name evidence="2" type="ORF">MPUL_33840</name>
</gene>
<name>A0A7I7UPZ5_MYCPV</name>
<dbReference type="AlphaFoldDB" id="A0A7I7UPZ5"/>
<keyword evidence="3" id="KW-1185">Reference proteome</keyword>
<organism evidence="2 3">
    <name type="scientific">Mycolicibacterium pulveris</name>
    <name type="common">Mycobacterium pulveris</name>
    <dbReference type="NCBI Taxonomy" id="36813"/>
    <lineage>
        <taxon>Bacteria</taxon>
        <taxon>Bacillati</taxon>
        <taxon>Actinomycetota</taxon>
        <taxon>Actinomycetes</taxon>
        <taxon>Mycobacteriales</taxon>
        <taxon>Mycobacteriaceae</taxon>
        <taxon>Mycolicibacterium</taxon>
    </lineage>
</organism>
<reference evidence="2 3" key="1">
    <citation type="journal article" date="2019" name="Emerg. Microbes Infect.">
        <title>Comprehensive subspecies identification of 175 nontuberculous mycobacteria species based on 7547 genomic profiles.</title>
        <authorList>
            <person name="Matsumoto Y."/>
            <person name="Kinjo T."/>
            <person name="Motooka D."/>
            <person name="Nabeya D."/>
            <person name="Jung N."/>
            <person name="Uechi K."/>
            <person name="Horii T."/>
            <person name="Iida T."/>
            <person name="Fujita J."/>
            <person name="Nakamura S."/>
        </authorList>
    </citation>
    <scope>NUCLEOTIDE SEQUENCE [LARGE SCALE GENOMIC DNA]</scope>
    <source>
        <strain evidence="2 3">JCM 6370</strain>
    </source>
</reference>
<protein>
    <submittedName>
        <fullName evidence="2">Uncharacterized protein</fullName>
    </submittedName>
</protein>
<dbReference type="Proteomes" id="UP000467252">
    <property type="component" value="Chromosome"/>
</dbReference>
<feature type="region of interest" description="Disordered" evidence="1">
    <location>
        <begin position="55"/>
        <end position="79"/>
    </location>
</feature>
<accession>A0A7I7UPZ5</accession>